<sequence length="46" mass="4945">MASGLVLTCIKPVPAREMCTSRPTPLHVLRSKCITTALGHLTKQIA</sequence>
<comment type="caution">
    <text evidence="1">The sequence shown here is derived from an EMBL/GenBank/DDBJ whole genome shotgun (WGS) entry which is preliminary data.</text>
</comment>
<evidence type="ECO:0000313" key="1">
    <source>
        <dbReference type="EMBL" id="CAG8857176.1"/>
    </source>
</evidence>
<reference evidence="1 2" key="1">
    <citation type="submission" date="2021-06" db="EMBL/GenBank/DDBJ databases">
        <authorList>
            <person name="Kallberg Y."/>
            <person name="Tangrot J."/>
            <person name="Rosling A."/>
        </authorList>
    </citation>
    <scope>NUCLEOTIDE SEQUENCE [LARGE SCALE GENOMIC DNA]</scope>
    <source>
        <strain evidence="1 2">120-4 pot B 10/14</strain>
    </source>
</reference>
<name>A0ABN7XP91_GIGMA</name>
<proteinExistence type="predicted"/>
<gene>
    <name evidence="1" type="ORF">GMARGA_LOCUS45997</name>
</gene>
<dbReference type="Proteomes" id="UP000789901">
    <property type="component" value="Unassembled WGS sequence"/>
</dbReference>
<evidence type="ECO:0000313" key="2">
    <source>
        <dbReference type="Proteomes" id="UP000789901"/>
    </source>
</evidence>
<keyword evidence="2" id="KW-1185">Reference proteome</keyword>
<feature type="non-terminal residue" evidence="1">
    <location>
        <position position="46"/>
    </location>
</feature>
<accession>A0ABN7XP91</accession>
<protein>
    <submittedName>
        <fullName evidence="1">1390_t:CDS:1</fullName>
    </submittedName>
</protein>
<organism evidence="1 2">
    <name type="scientific">Gigaspora margarita</name>
    <dbReference type="NCBI Taxonomy" id="4874"/>
    <lineage>
        <taxon>Eukaryota</taxon>
        <taxon>Fungi</taxon>
        <taxon>Fungi incertae sedis</taxon>
        <taxon>Mucoromycota</taxon>
        <taxon>Glomeromycotina</taxon>
        <taxon>Glomeromycetes</taxon>
        <taxon>Diversisporales</taxon>
        <taxon>Gigasporaceae</taxon>
        <taxon>Gigaspora</taxon>
    </lineage>
</organism>
<dbReference type="EMBL" id="CAJVQB010167984">
    <property type="protein sequence ID" value="CAG8857176.1"/>
    <property type="molecule type" value="Genomic_DNA"/>
</dbReference>